<proteinExistence type="predicted"/>
<evidence type="ECO:0000313" key="1">
    <source>
        <dbReference type="EMBL" id="CAI9533906.1"/>
    </source>
</evidence>
<organism evidence="1 2">
    <name type="scientific">Staurois parvus</name>
    <dbReference type="NCBI Taxonomy" id="386267"/>
    <lineage>
        <taxon>Eukaryota</taxon>
        <taxon>Metazoa</taxon>
        <taxon>Chordata</taxon>
        <taxon>Craniata</taxon>
        <taxon>Vertebrata</taxon>
        <taxon>Euteleostomi</taxon>
        <taxon>Amphibia</taxon>
        <taxon>Batrachia</taxon>
        <taxon>Anura</taxon>
        <taxon>Neobatrachia</taxon>
        <taxon>Ranoidea</taxon>
        <taxon>Ranidae</taxon>
        <taxon>Staurois</taxon>
    </lineage>
</organism>
<evidence type="ECO:0000313" key="2">
    <source>
        <dbReference type="Proteomes" id="UP001162483"/>
    </source>
</evidence>
<name>A0ABN9AD24_9NEOB</name>
<reference evidence="1" key="1">
    <citation type="submission" date="2023-05" db="EMBL/GenBank/DDBJ databases">
        <authorList>
            <person name="Stuckert A."/>
        </authorList>
    </citation>
    <scope>NUCLEOTIDE SEQUENCE</scope>
</reference>
<dbReference type="EMBL" id="CATNWA010000163">
    <property type="protein sequence ID" value="CAI9533906.1"/>
    <property type="molecule type" value="Genomic_DNA"/>
</dbReference>
<comment type="caution">
    <text evidence="1">The sequence shown here is derived from an EMBL/GenBank/DDBJ whole genome shotgun (WGS) entry which is preliminary data.</text>
</comment>
<dbReference type="Proteomes" id="UP001162483">
    <property type="component" value="Unassembled WGS sequence"/>
</dbReference>
<sequence length="83" mass="9287">MGRLVPPQQISQSNPQPLELPRWACCQTCLSSCLYALSRCSSFISRYCRSGSSSETPVRPNIASLHSQLLQGRFSFIAKHKMI</sequence>
<accession>A0ABN9AD24</accession>
<gene>
    <name evidence="1" type="ORF">SPARVUS_LOCUS501130</name>
</gene>
<protein>
    <submittedName>
        <fullName evidence="1">Uncharacterized protein</fullName>
    </submittedName>
</protein>
<keyword evidence="2" id="KW-1185">Reference proteome</keyword>